<feature type="region of interest" description="Disordered" evidence="1">
    <location>
        <begin position="51"/>
        <end position="70"/>
    </location>
</feature>
<reference evidence="2 3" key="1">
    <citation type="submission" date="2018-06" db="EMBL/GenBank/DDBJ databases">
        <title>Genomic Encyclopedia of Archaeal and Bacterial Type Strains, Phase II (KMG-II): from individual species to whole genera.</title>
        <authorList>
            <person name="Goeker M."/>
        </authorList>
    </citation>
    <scope>NUCLEOTIDE SEQUENCE [LARGE SCALE GENOMIC DNA]</scope>
    <source>
        <strain evidence="2 3">DSM 13087</strain>
    </source>
</reference>
<sequence>MPDTFQSFSEVKPRRICRTSALRENAILMLALKSLADVKAAQDASWPCRVRPTQHFAPQTDPSSRQDFSS</sequence>
<comment type="caution">
    <text evidence="2">The sequence shown here is derived from an EMBL/GenBank/DDBJ whole genome shotgun (WGS) entry which is preliminary data.</text>
</comment>
<gene>
    <name evidence="2" type="ORF">LY56_01802</name>
</gene>
<evidence type="ECO:0000313" key="2">
    <source>
        <dbReference type="EMBL" id="PZX44554.1"/>
    </source>
</evidence>
<accession>A0A2W7Q7K9</accession>
<dbReference type="AlphaFoldDB" id="A0A2W7Q7K9"/>
<protein>
    <submittedName>
        <fullName evidence="2">Uncharacterized protein</fullName>
    </submittedName>
</protein>
<dbReference type="EMBL" id="QKZQ01000007">
    <property type="protein sequence ID" value="PZX44554.1"/>
    <property type="molecule type" value="Genomic_DNA"/>
</dbReference>
<dbReference type="Proteomes" id="UP000249364">
    <property type="component" value="Unassembled WGS sequence"/>
</dbReference>
<dbReference type="STRING" id="121821.GCA_001870675_00829"/>
<evidence type="ECO:0000256" key="1">
    <source>
        <dbReference type="SAM" id="MobiDB-lite"/>
    </source>
</evidence>
<evidence type="ECO:0000313" key="3">
    <source>
        <dbReference type="Proteomes" id="UP000249364"/>
    </source>
</evidence>
<proteinExistence type="predicted"/>
<keyword evidence="3" id="KW-1185">Reference proteome</keyword>
<name>A0A2W7Q7K9_9RHOB</name>
<organism evidence="2 3">
    <name type="scientific">Roseinatronobacter thiooxidans</name>
    <dbReference type="NCBI Taxonomy" id="121821"/>
    <lineage>
        <taxon>Bacteria</taxon>
        <taxon>Pseudomonadati</taxon>
        <taxon>Pseudomonadota</taxon>
        <taxon>Alphaproteobacteria</taxon>
        <taxon>Rhodobacterales</taxon>
        <taxon>Paracoccaceae</taxon>
        <taxon>Roseinatronobacter</taxon>
    </lineage>
</organism>
<feature type="compositionally biased region" description="Polar residues" evidence="1">
    <location>
        <begin position="56"/>
        <end position="70"/>
    </location>
</feature>